<evidence type="ECO:0000313" key="2">
    <source>
        <dbReference type="Proteomes" id="UP000214365"/>
    </source>
</evidence>
<dbReference type="GeneID" id="31008554"/>
<comment type="caution">
    <text evidence="1">The sequence shown here is derived from an EMBL/GenBank/DDBJ whole genome shotgun (WGS) entry which is preliminary data.</text>
</comment>
<dbReference type="OrthoDB" id="3029470at2759"/>
<dbReference type="STRING" id="1441469.A0A225A6H7"/>
<accession>A0A225A6H7</accession>
<proteinExistence type="predicted"/>
<dbReference type="Proteomes" id="UP000214365">
    <property type="component" value="Unassembled WGS sequence"/>
</dbReference>
<protein>
    <submittedName>
        <fullName evidence="1">Uncharacterized protein</fullName>
    </submittedName>
</protein>
<gene>
    <name evidence="1" type="ORF">UA08_08798</name>
</gene>
<evidence type="ECO:0000313" key="1">
    <source>
        <dbReference type="EMBL" id="OKL55992.1"/>
    </source>
</evidence>
<dbReference type="AlphaFoldDB" id="A0A225A6H7"/>
<reference evidence="1 2" key="1">
    <citation type="submission" date="2015-06" db="EMBL/GenBank/DDBJ databases">
        <title>Talaromyces atroroseus IBT 11181 draft genome.</title>
        <authorList>
            <person name="Rasmussen K.B."/>
            <person name="Rasmussen S."/>
            <person name="Petersen B."/>
            <person name="Sicheritz-Ponten T."/>
            <person name="Mortensen U.H."/>
            <person name="Thrane U."/>
        </authorList>
    </citation>
    <scope>NUCLEOTIDE SEQUENCE [LARGE SCALE GENOMIC DNA]</scope>
    <source>
        <strain evidence="1 2">IBT 11181</strain>
    </source>
</reference>
<name>A0A225A6H7_TALAT</name>
<dbReference type="EMBL" id="LFMY01000016">
    <property type="protein sequence ID" value="OKL55992.1"/>
    <property type="molecule type" value="Genomic_DNA"/>
</dbReference>
<organism evidence="1 2">
    <name type="scientific">Talaromyces atroroseus</name>
    <dbReference type="NCBI Taxonomy" id="1441469"/>
    <lineage>
        <taxon>Eukaryota</taxon>
        <taxon>Fungi</taxon>
        <taxon>Dikarya</taxon>
        <taxon>Ascomycota</taxon>
        <taxon>Pezizomycotina</taxon>
        <taxon>Eurotiomycetes</taxon>
        <taxon>Eurotiomycetidae</taxon>
        <taxon>Eurotiales</taxon>
        <taxon>Trichocomaceae</taxon>
        <taxon>Talaromyces</taxon>
        <taxon>Talaromyces sect. Trachyspermi</taxon>
    </lineage>
</organism>
<dbReference type="RefSeq" id="XP_020116113.1">
    <property type="nucleotide sequence ID" value="XM_020263702.1"/>
</dbReference>
<sequence>MIPPSDGFDELPLSIFAYGLSTPNTLIEEFVADLQDQPVDSLVRLFPAALSAEGSGGGVIYHQSFHRVAIFMHLDDWGYGFPVEDHPDVWNPLETLLSHWIDLIHIGKVVASPHQEPALFDFEKLGPWEWRPYSEAQVTTCVDAWDRLCQAIEARISQLSNPPSLISPISGTDADNPEPLVASTVLDAASVPDPSFACSFLTHARRPWFHYIAPGLLLPPADSSGSTDTHTPSRVSAGLYTAAVERNGLDTAEEGFQLLLPFTFNAGRGRSVGARRSDGGLVDRESVADLFQHGFKPFGGDHYRPQRLERLLDCWRKLVEEGVWSVGPEGVEGTINTFRDAESDRWEDYYIPLTL</sequence>
<keyword evidence="2" id="KW-1185">Reference proteome</keyword>